<name>A0A9D0ZTW6_9FIRM</name>
<reference evidence="1" key="2">
    <citation type="journal article" date="2021" name="PeerJ">
        <title>Extensive microbial diversity within the chicken gut microbiome revealed by metagenomics and culture.</title>
        <authorList>
            <person name="Gilroy R."/>
            <person name="Ravi A."/>
            <person name="Getino M."/>
            <person name="Pursley I."/>
            <person name="Horton D.L."/>
            <person name="Alikhan N.F."/>
            <person name="Baker D."/>
            <person name="Gharbi K."/>
            <person name="Hall N."/>
            <person name="Watson M."/>
            <person name="Adriaenssens E.M."/>
            <person name="Foster-Nyarko E."/>
            <person name="Jarju S."/>
            <person name="Secka A."/>
            <person name="Antonio M."/>
            <person name="Oren A."/>
            <person name="Chaudhuri R.R."/>
            <person name="La Ragione R."/>
            <person name="Hildebrand F."/>
            <person name="Pallen M.J."/>
        </authorList>
    </citation>
    <scope>NUCLEOTIDE SEQUENCE</scope>
    <source>
        <strain evidence="1">CHK147-3167</strain>
    </source>
</reference>
<dbReference type="AlphaFoldDB" id="A0A9D0ZTW6"/>
<gene>
    <name evidence="1" type="ORF">IAB27_06750</name>
</gene>
<reference evidence="1" key="1">
    <citation type="submission" date="2020-10" db="EMBL/GenBank/DDBJ databases">
        <authorList>
            <person name="Gilroy R."/>
        </authorList>
    </citation>
    <scope>NUCLEOTIDE SEQUENCE</scope>
    <source>
        <strain evidence="1">CHK147-3167</strain>
    </source>
</reference>
<organism evidence="1 2">
    <name type="scientific">Candidatus Coprosoma intestinipullorum</name>
    <dbReference type="NCBI Taxonomy" id="2840752"/>
    <lineage>
        <taxon>Bacteria</taxon>
        <taxon>Bacillati</taxon>
        <taxon>Bacillota</taxon>
        <taxon>Bacillota incertae sedis</taxon>
        <taxon>Candidatus Coprosoma</taxon>
    </lineage>
</organism>
<dbReference type="Proteomes" id="UP000886786">
    <property type="component" value="Unassembled WGS sequence"/>
</dbReference>
<evidence type="ECO:0000313" key="1">
    <source>
        <dbReference type="EMBL" id="HIQ91300.1"/>
    </source>
</evidence>
<protein>
    <submittedName>
        <fullName evidence="1">Uncharacterized protein</fullName>
    </submittedName>
</protein>
<proteinExistence type="predicted"/>
<comment type="caution">
    <text evidence="1">The sequence shown here is derived from an EMBL/GenBank/DDBJ whole genome shotgun (WGS) entry which is preliminary data.</text>
</comment>
<accession>A0A9D0ZTW6</accession>
<evidence type="ECO:0000313" key="2">
    <source>
        <dbReference type="Proteomes" id="UP000886786"/>
    </source>
</evidence>
<sequence length="126" mass="15007">MNELVINRLEWFGYEVVHSDLLTIKFIIEKIENKVKTDCNIDEIPEELNNVLVDMVVGNFFIEKKTFDPDSLKSINFESVIKQIQEGDTNITFSDNSKTPEQRFDELINYLINKEYDFSCYRKIRW</sequence>
<dbReference type="EMBL" id="DVFV01000115">
    <property type="protein sequence ID" value="HIQ91300.1"/>
    <property type="molecule type" value="Genomic_DNA"/>
</dbReference>